<dbReference type="RefSeq" id="WP_003321244.1">
    <property type="nucleotide sequence ID" value="NZ_ALPT02000044.1"/>
</dbReference>
<dbReference type="OrthoDB" id="9985229at2"/>
<keyword evidence="3" id="KW-1185">Reference proteome</keyword>
<comment type="caution">
    <text evidence="1">The sequence shown here is derived from an EMBL/GenBank/DDBJ whole genome shotgun (WGS) entry which is preliminary data.</text>
</comment>
<dbReference type="STRING" id="1218173.BALCAV_0213560"/>
<sequence>MRRTISHTEYVDFVNKGMTDEQICNAFNLELATLKNYKWRWQVRQEQAEERQYFLVEMRKAAGLSQYELSKLLGFEITTYMQLEESPLGIRMSDQKWGWLEVNLRGYVVEEIQFKRNKHMRRVIA</sequence>
<evidence type="ECO:0000313" key="2">
    <source>
        <dbReference type="EMBL" id="THG91335.1"/>
    </source>
</evidence>
<evidence type="ECO:0000313" key="1">
    <source>
        <dbReference type="EMBL" id="KGA96845.1"/>
    </source>
</evidence>
<accession>A0A094XDJ7</accession>
<dbReference type="GO" id="GO:0003677">
    <property type="term" value="F:DNA binding"/>
    <property type="evidence" value="ECO:0007669"/>
    <property type="project" value="InterPro"/>
</dbReference>
<name>A0A094XDJ7_ALKAL</name>
<proteinExistence type="predicted"/>
<organism evidence="1 3">
    <name type="scientific">Alkalihalobacillus alcalophilus ATCC 27647 = CGMCC 1.3604</name>
    <dbReference type="NCBI Taxonomy" id="1218173"/>
    <lineage>
        <taxon>Bacteria</taxon>
        <taxon>Bacillati</taxon>
        <taxon>Bacillota</taxon>
        <taxon>Bacilli</taxon>
        <taxon>Bacillales</taxon>
        <taxon>Bacillaceae</taxon>
        <taxon>Alkalihalobacillus</taxon>
    </lineage>
</organism>
<dbReference type="AlphaFoldDB" id="A0A094XDJ7"/>
<dbReference type="Proteomes" id="UP000297014">
    <property type="component" value="Unassembled WGS sequence"/>
</dbReference>
<protein>
    <submittedName>
        <fullName evidence="1">Uncharacterized protein</fullName>
    </submittedName>
</protein>
<dbReference type="InterPro" id="IPR010982">
    <property type="entry name" value="Lambda_DNA-bd_dom_sf"/>
</dbReference>
<reference evidence="2 4" key="2">
    <citation type="submission" date="2014-01" db="EMBL/GenBank/DDBJ databases">
        <title>Draft genome sequencing of Bacillus alcalophilus CGMCC 1.3604.</title>
        <authorList>
            <person name="Yang J."/>
            <person name="Diao L."/>
            <person name="Yang S."/>
        </authorList>
    </citation>
    <scope>NUCLEOTIDE SEQUENCE [LARGE SCALE GENOMIC DNA]</scope>
    <source>
        <strain evidence="2 4">CGMCC 1.3604</strain>
    </source>
</reference>
<evidence type="ECO:0000313" key="3">
    <source>
        <dbReference type="Proteomes" id="UP000002754"/>
    </source>
</evidence>
<dbReference type="Proteomes" id="UP000002754">
    <property type="component" value="Unassembled WGS sequence"/>
</dbReference>
<dbReference type="EMBL" id="JALP01000078">
    <property type="protein sequence ID" value="THG91335.1"/>
    <property type="molecule type" value="Genomic_DNA"/>
</dbReference>
<reference evidence="1 3" key="1">
    <citation type="journal article" date="2014" name="Genome Announc.">
        <title>Draft Genome Sequence of Bacillus alcalophilus AV1934, a Classic Alkaliphile Isolated from Human Feces in 1934.</title>
        <authorList>
            <person name="Attie O."/>
            <person name="Jayaprakash A."/>
            <person name="Shah H."/>
            <person name="Paulsen I.T."/>
            <person name="Morino M."/>
            <person name="Takahashi Y."/>
            <person name="Narumi I."/>
            <person name="Sachidanandam R."/>
            <person name="Satoh K."/>
            <person name="Ito M."/>
            <person name="Krulwich T.A."/>
        </authorList>
    </citation>
    <scope>NUCLEOTIDE SEQUENCE [LARGE SCALE GENOMIC DNA]</scope>
    <source>
        <strain evidence="1 3">AV1934</strain>
    </source>
</reference>
<gene>
    <name evidence="2" type="ORF">AJ85_05790</name>
    <name evidence="1" type="ORF">BALCAV_0213560</name>
</gene>
<evidence type="ECO:0000313" key="4">
    <source>
        <dbReference type="Proteomes" id="UP000297014"/>
    </source>
</evidence>
<dbReference type="EMBL" id="ALPT02000044">
    <property type="protein sequence ID" value="KGA96845.1"/>
    <property type="molecule type" value="Genomic_DNA"/>
</dbReference>
<dbReference type="SUPFAM" id="SSF47413">
    <property type="entry name" value="lambda repressor-like DNA-binding domains"/>
    <property type="match status" value="1"/>
</dbReference>